<feature type="compositionally biased region" description="Gly residues" evidence="1">
    <location>
        <begin position="8"/>
        <end position="19"/>
    </location>
</feature>
<name>A0AAN8XM23_HALRR</name>
<feature type="compositionally biased region" description="Polar residues" evidence="1">
    <location>
        <begin position="245"/>
        <end position="260"/>
    </location>
</feature>
<proteinExistence type="predicted"/>
<feature type="compositionally biased region" description="Basic and acidic residues" evidence="1">
    <location>
        <begin position="262"/>
        <end position="272"/>
    </location>
</feature>
<protein>
    <submittedName>
        <fullName evidence="2">Uncharacterized protein</fullName>
    </submittedName>
</protein>
<feature type="compositionally biased region" description="Basic and acidic residues" evidence="1">
    <location>
        <begin position="226"/>
        <end position="236"/>
    </location>
</feature>
<feature type="non-terminal residue" evidence="2">
    <location>
        <position position="272"/>
    </location>
</feature>
<organism evidence="2 3">
    <name type="scientific">Halocaridina rubra</name>
    <name type="common">Hawaiian red shrimp</name>
    <dbReference type="NCBI Taxonomy" id="373956"/>
    <lineage>
        <taxon>Eukaryota</taxon>
        <taxon>Metazoa</taxon>
        <taxon>Ecdysozoa</taxon>
        <taxon>Arthropoda</taxon>
        <taxon>Crustacea</taxon>
        <taxon>Multicrustacea</taxon>
        <taxon>Malacostraca</taxon>
        <taxon>Eumalacostraca</taxon>
        <taxon>Eucarida</taxon>
        <taxon>Decapoda</taxon>
        <taxon>Pleocyemata</taxon>
        <taxon>Caridea</taxon>
        <taxon>Atyoidea</taxon>
        <taxon>Atyidae</taxon>
        <taxon>Halocaridina</taxon>
    </lineage>
</organism>
<feature type="compositionally biased region" description="Polar residues" evidence="1">
    <location>
        <begin position="65"/>
        <end position="76"/>
    </location>
</feature>
<feature type="region of interest" description="Disordered" evidence="1">
    <location>
        <begin position="160"/>
        <end position="272"/>
    </location>
</feature>
<evidence type="ECO:0000313" key="2">
    <source>
        <dbReference type="EMBL" id="KAK7081944.1"/>
    </source>
</evidence>
<dbReference type="AlphaFoldDB" id="A0AAN8XM23"/>
<gene>
    <name evidence="2" type="ORF">SK128_017390</name>
</gene>
<feature type="region of interest" description="Disordered" evidence="1">
    <location>
        <begin position="65"/>
        <end position="84"/>
    </location>
</feature>
<sequence length="272" mass="29320">MKKAKNSDGGGGGSVGEVCGGEEVTLRRRESGPLPIFSPSPYTFMRRSCTFVAESSLGLRKSVNRTSISSQSSHRPTANNATAANKVVKDRKNLAMQVRQKKELLEESVDGKHDSQVSVNGAGGRMSRLVGGLRAWNSTEDVRQSFMGAMRPVTRRVKQAFGRPDPNKPETITANGTARPGLSKAGTAKTPANRYGASKVETNRQTTQLNNARNAPLKSRNQLKTVPEKYPFEKTSKTAKGGYVSSKTPLGRNKSTSTSHGHLKEKNTTSTG</sequence>
<accession>A0AAN8XM23</accession>
<feature type="region of interest" description="Disordered" evidence="1">
    <location>
        <begin position="1"/>
        <end position="39"/>
    </location>
</feature>
<dbReference type="EMBL" id="JAXCGZ010004324">
    <property type="protein sequence ID" value="KAK7081944.1"/>
    <property type="molecule type" value="Genomic_DNA"/>
</dbReference>
<evidence type="ECO:0000313" key="3">
    <source>
        <dbReference type="Proteomes" id="UP001381693"/>
    </source>
</evidence>
<feature type="compositionally biased region" description="Polar residues" evidence="1">
    <location>
        <begin position="203"/>
        <end position="224"/>
    </location>
</feature>
<evidence type="ECO:0000256" key="1">
    <source>
        <dbReference type="SAM" id="MobiDB-lite"/>
    </source>
</evidence>
<reference evidence="2 3" key="1">
    <citation type="submission" date="2023-11" db="EMBL/GenBank/DDBJ databases">
        <title>Halocaridina rubra genome assembly.</title>
        <authorList>
            <person name="Smith C."/>
        </authorList>
    </citation>
    <scope>NUCLEOTIDE SEQUENCE [LARGE SCALE GENOMIC DNA]</scope>
    <source>
        <strain evidence="2">EP-1</strain>
        <tissue evidence="2">Whole</tissue>
    </source>
</reference>
<keyword evidence="3" id="KW-1185">Reference proteome</keyword>
<comment type="caution">
    <text evidence="2">The sequence shown here is derived from an EMBL/GenBank/DDBJ whole genome shotgun (WGS) entry which is preliminary data.</text>
</comment>
<dbReference type="Proteomes" id="UP001381693">
    <property type="component" value="Unassembled WGS sequence"/>
</dbReference>